<dbReference type="PROSITE" id="PS50222">
    <property type="entry name" value="EF_HAND_2"/>
    <property type="match status" value="4"/>
</dbReference>
<dbReference type="InterPro" id="IPR050230">
    <property type="entry name" value="CALM/Myosin/TropC-like"/>
</dbReference>
<reference evidence="5" key="1">
    <citation type="submission" date="2021-07" db="EMBL/GenBank/DDBJ databases">
        <authorList>
            <person name="Durling M."/>
        </authorList>
    </citation>
    <scope>NUCLEOTIDE SEQUENCE</scope>
</reference>
<protein>
    <recommendedName>
        <fullName evidence="1">Calmodulin</fullName>
    </recommendedName>
</protein>
<comment type="caution">
    <text evidence="5">The sequence shown here is derived from an EMBL/GenBank/DDBJ whole genome shotgun (WGS) entry which is preliminary data.</text>
</comment>
<sequence>MAGSHKTDTPEMAAYKEAFSLFDTDNDGFITKQELGAVLKSLQINATDSEIEDMINEVDLDQTGTIDLEEFIKMMKIETKPSSFEQEMRSAFKVFDSDDSGHISVDELRKVMSSFGEALSEEEIKIMIQEVDKNGDGQIDYEEFVKFFLDEK</sequence>
<dbReference type="InterPro" id="IPR002048">
    <property type="entry name" value="EF_hand_dom"/>
</dbReference>
<feature type="domain" description="EF-hand" evidence="4">
    <location>
        <begin position="10"/>
        <end position="45"/>
    </location>
</feature>
<dbReference type="GO" id="GO:0016460">
    <property type="term" value="C:myosin II complex"/>
    <property type="evidence" value="ECO:0007669"/>
    <property type="project" value="TreeGrafter"/>
</dbReference>
<dbReference type="InterPro" id="IPR011992">
    <property type="entry name" value="EF-hand-dom_pair"/>
</dbReference>
<keyword evidence="2" id="KW-0677">Repeat</keyword>
<dbReference type="OrthoDB" id="26525at2759"/>
<keyword evidence="6" id="KW-1185">Reference proteome</keyword>
<evidence type="ECO:0000256" key="2">
    <source>
        <dbReference type="ARBA" id="ARBA00022737"/>
    </source>
</evidence>
<dbReference type="Pfam" id="PF13499">
    <property type="entry name" value="EF-hand_7"/>
    <property type="match status" value="2"/>
</dbReference>
<dbReference type="SMART" id="SM00054">
    <property type="entry name" value="EFh"/>
    <property type="match status" value="4"/>
</dbReference>
<feature type="domain" description="EF-hand" evidence="4">
    <location>
        <begin position="83"/>
        <end position="118"/>
    </location>
</feature>
<dbReference type="PANTHER" id="PTHR23048">
    <property type="entry name" value="MYOSIN LIGHT CHAIN 1, 3"/>
    <property type="match status" value="1"/>
</dbReference>
<accession>A0A9N9L8P2</accession>
<feature type="domain" description="EF-hand" evidence="4">
    <location>
        <begin position="46"/>
        <end position="81"/>
    </location>
</feature>
<dbReference type="PROSITE" id="PS00018">
    <property type="entry name" value="EF_HAND_1"/>
    <property type="match status" value="4"/>
</dbReference>
<evidence type="ECO:0000259" key="4">
    <source>
        <dbReference type="PROSITE" id="PS50222"/>
    </source>
</evidence>
<dbReference type="AlphaFoldDB" id="A0A9N9L8P2"/>
<dbReference type="EMBL" id="CAJVRL010000129">
    <property type="protein sequence ID" value="CAG8962366.1"/>
    <property type="molecule type" value="Genomic_DNA"/>
</dbReference>
<evidence type="ECO:0000256" key="3">
    <source>
        <dbReference type="ARBA" id="ARBA00022837"/>
    </source>
</evidence>
<dbReference type="InterPro" id="IPR018247">
    <property type="entry name" value="EF_Hand_1_Ca_BS"/>
</dbReference>
<dbReference type="Proteomes" id="UP000696280">
    <property type="component" value="Unassembled WGS sequence"/>
</dbReference>
<organism evidence="5 6">
    <name type="scientific">Hymenoscyphus fraxineus</name>
    <dbReference type="NCBI Taxonomy" id="746836"/>
    <lineage>
        <taxon>Eukaryota</taxon>
        <taxon>Fungi</taxon>
        <taxon>Dikarya</taxon>
        <taxon>Ascomycota</taxon>
        <taxon>Pezizomycotina</taxon>
        <taxon>Leotiomycetes</taxon>
        <taxon>Helotiales</taxon>
        <taxon>Helotiaceae</taxon>
        <taxon>Hymenoscyphus</taxon>
    </lineage>
</organism>
<evidence type="ECO:0000313" key="6">
    <source>
        <dbReference type="Proteomes" id="UP000696280"/>
    </source>
</evidence>
<keyword evidence="3" id="KW-0106">Calcium</keyword>
<feature type="domain" description="EF-hand" evidence="4">
    <location>
        <begin position="119"/>
        <end position="152"/>
    </location>
</feature>
<gene>
    <name evidence="5" type="ORF">HYFRA_00014163</name>
</gene>
<dbReference type="GO" id="GO:0005509">
    <property type="term" value="F:calcium ion binding"/>
    <property type="evidence" value="ECO:0007669"/>
    <property type="project" value="InterPro"/>
</dbReference>
<evidence type="ECO:0000313" key="5">
    <source>
        <dbReference type="EMBL" id="CAG8962366.1"/>
    </source>
</evidence>
<name>A0A9N9L8P2_9HELO</name>
<dbReference type="Gene3D" id="1.10.238.10">
    <property type="entry name" value="EF-hand"/>
    <property type="match status" value="2"/>
</dbReference>
<proteinExistence type="predicted"/>
<dbReference type="FunFam" id="1.10.238.10:FF:000001">
    <property type="entry name" value="Calmodulin 1"/>
    <property type="match status" value="1"/>
</dbReference>
<dbReference type="SUPFAM" id="SSF47473">
    <property type="entry name" value="EF-hand"/>
    <property type="match status" value="1"/>
</dbReference>
<dbReference type="PANTHER" id="PTHR23048:SF0">
    <property type="entry name" value="CALMODULIN LIKE 3"/>
    <property type="match status" value="1"/>
</dbReference>
<evidence type="ECO:0000256" key="1">
    <source>
        <dbReference type="ARBA" id="ARBA00020786"/>
    </source>
</evidence>